<gene>
    <name evidence="2" type="ORF">PCE31107_03187</name>
</gene>
<dbReference type="Proteomes" id="UP000396788">
    <property type="component" value="Unassembled WGS sequence"/>
</dbReference>
<accession>A0A5E4WDL1</accession>
<proteinExistence type="predicted"/>
<dbReference type="PANTHER" id="PTHR38600:SF2">
    <property type="entry name" value="SLL0088 PROTEIN"/>
    <property type="match status" value="1"/>
</dbReference>
<name>A0A5E4WDL1_9BURK</name>
<dbReference type="RefSeq" id="WP_130025117.1">
    <property type="nucleotide sequence ID" value="NZ_CABPRY010000007.1"/>
</dbReference>
<evidence type="ECO:0000313" key="2">
    <source>
        <dbReference type="EMBL" id="VVE21829.1"/>
    </source>
</evidence>
<dbReference type="Gene3D" id="1.10.10.10">
    <property type="entry name" value="Winged helix-like DNA-binding domain superfamily/Winged helix DNA-binding domain"/>
    <property type="match status" value="1"/>
</dbReference>
<dbReference type="EMBL" id="CABPRY010000007">
    <property type="protein sequence ID" value="VVE21829.1"/>
    <property type="molecule type" value="Genomic_DNA"/>
</dbReference>
<dbReference type="InterPro" id="IPR011991">
    <property type="entry name" value="ArsR-like_HTH"/>
</dbReference>
<sequence length="110" mass="12454">MTKHSIPLDRIFLALSDPTRRAVVERLTLGSASVSELARPFSMALPSFSQHLRVLEDSGLVVSHKTGRVRTYALATEALAGAQDWLGFQRDRWARRLDQLDDYLLQMKET</sequence>
<dbReference type="Pfam" id="PF12840">
    <property type="entry name" value="HTH_20"/>
    <property type="match status" value="1"/>
</dbReference>
<dbReference type="PRINTS" id="PR00778">
    <property type="entry name" value="HTHARSR"/>
</dbReference>
<evidence type="ECO:0000313" key="3">
    <source>
        <dbReference type="Proteomes" id="UP000396788"/>
    </source>
</evidence>
<dbReference type="InterPro" id="IPR036390">
    <property type="entry name" value="WH_DNA-bd_sf"/>
</dbReference>
<protein>
    <submittedName>
        <fullName evidence="2">Transcriptional regulator</fullName>
    </submittedName>
</protein>
<dbReference type="CDD" id="cd00090">
    <property type="entry name" value="HTH_ARSR"/>
    <property type="match status" value="1"/>
</dbReference>
<dbReference type="InterPro" id="IPR001845">
    <property type="entry name" value="HTH_ArsR_DNA-bd_dom"/>
</dbReference>
<evidence type="ECO:0000259" key="1">
    <source>
        <dbReference type="PROSITE" id="PS50987"/>
    </source>
</evidence>
<dbReference type="InterPro" id="IPR036388">
    <property type="entry name" value="WH-like_DNA-bd_sf"/>
</dbReference>
<dbReference type="GO" id="GO:0003700">
    <property type="term" value="F:DNA-binding transcription factor activity"/>
    <property type="evidence" value="ECO:0007669"/>
    <property type="project" value="InterPro"/>
</dbReference>
<dbReference type="PROSITE" id="PS50987">
    <property type="entry name" value="HTH_ARSR_2"/>
    <property type="match status" value="1"/>
</dbReference>
<dbReference type="AlphaFoldDB" id="A0A5E4WDL1"/>
<organism evidence="2 3">
    <name type="scientific">Pandoraea cepalis</name>
    <dbReference type="NCBI Taxonomy" id="2508294"/>
    <lineage>
        <taxon>Bacteria</taxon>
        <taxon>Pseudomonadati</taxon>
        <taxon>Pseudomonadota</taxon>
        <taxon>Betaproteobacteria</taxon>
        <taxon>Burkholderiales</taxon>
        <taxon>Burkholderiaceae</taxon>
        <taxon>Pandoraea</taxon>
    </lineage>
</organism>
<reference evidence="2 3" key="1">
    <citation type="submission" date="2019-08" db="EMBL/GenBank/DDBJ databases">
        <authorList>
            <person name="Peeters C."/>
        </authorList>
    </citation>
    <scope>NUCLEOTIDE SEQUENCE [LARGE SCALE GENOMIC DNA]</scope>
    <source>
        <strain evidence="2 3">LMG 31107</strain>
    </source>
</reference>
<feature type="domain" description="HTH arsR-type" evidence="1">
    <location>
        <begin position="1"/>
        <end position="110"/>
    </location>
</feature>
<dbReference type="PANTHER" id="PTHR38600">
    <property type="entry name" value="TRANSCRIPTIONAL REGULATORY PROTEIN"/>
    <property type="match status" value="1"/>
</dbReference>
<dbReference type="SMART" id="SM00418">
    <property type="entry name" value="HTH_ARSR"/>
    <property type="match status" value="1"/>
</dbReference>
<dbReference type="NCBIfam" id="NF033788">
    <property type="entry name" value="HTH_metalloreg"/>
    <property type="match status" value="1"/>
</dbReference>
<dbReference type="SUPFAM" id="SSF46785">
    <property type="entry name" value="Winged helix' DNA-binding domain"/>
    <property type="match status" value="1"/>
</dbReference>